<evidence type="ECO:0000313" key="2">
    <source>
        <dbReference type="Proteomes" id="UP001144372"/>
    </source>
</evidence>
<dbReference type="RefSeq" id="WP_281793724.1">
    <property type="nucleotide sequence ID" value="NZ_BSDR01000001.1"/>
</dbReference>
<gene>
    <name evidence="1" type="ORF">DAMNIGENAA_18950</name>
</gene>
<evidence type="ECO:0008006" key="3">
    <source>
        <dbReference type="Google" id="ProtNLM"/>
    </source>
</evidence>
<protein>
    <recommendedName>
        <fullName evidence="3">ParB/Sulfiredoxin domain-containing protein</fullName>
    </recommendedName>
</protein>
<dbReference type="Proteomes" id="UP001144372">
    <property type="component" value="Unassembled WGS sequence"/>
</dbReference>
<sequence length="324" mass="37644">MKGFLAAVPLDEVDWEDRTYAIRSFKPFARLESFLEKFGFLDPPRVLHKGPKRYVVVDGFKRFQWAGRNGFESIECMVFPEETDARDLLLMRLEGKLLGAPPNVAEKAQIISKLRKLLPPEQVVREYFPLLQVAAKPEALEEWCRLAEAGDELLEAVACEEIFDRTALELMHWEEDVRLEMLLLFKELRCSASVQMEILERITEVALRQGRKRADVLHDPPVQSIIADPNQNHRRKTQVLRDLLTRLRFPRLQAREEHFERQLQGLSLPKAMRLIHPPTFEGERWQLQLAFSRPKELQEAVEKARDLALSPALESLMFPDTLVE</sequence>
<proteinExistence type="predicted"/>
<accession>A0A9W6D1K9</accession>
<dbReference type="AlphaFoldDB" id="A0A9W6D1K9"/>
<name>A0A9W6D1K9_9BACT</name>
<keyword evidence="2" id="KW-1185">Reference proteome</keyword>
<organism evidence="1 2">
    <name type="scientific">Desulforhabdus amnigena</name>
    <dbReference type="NCBI Taxonomy" id="40218"/>
    <lineage>
        <taxon>Bacteria</taxon>
        <taxon>Pseudomonadati</taxon>
        <taxon>Thermodesulfobacteriota</taxon>
        <taxon>Syntrophobacteria</taxon>
        <taxon>Syntrophobacterales</taxon>
        <taxon>Syntrophobacteraceae</taxon>
        <taxon>Desulforhabdus</taxon>
    </lineage>
</organism>
<dbReference type="InterPro" id="IPR036086">
    <property type="entry name" value="ParB/Sulfiredoxin_sf"/>
</dbReference>
<dbReference type="SUPFAM" id="SSF110849">
    <property type="entry name" value="ParB/Sulfiredoxin"/>
    <property type="match status" value="1"/>
</dbReference>
<dbReference type="EMBL" id="BSDR01000001">
    <property type="protein sequence ID" value="GLI34462.1"/>
    <property type="molecule type" value="Genomic_DNA"/>
</dbReference>
<evidence type="ECO:0000313" key="1">
    <source>
        <dbReference type="EMBL" id="GLI34462.1"/>
    </source>
</evidence>
<reference evidence="1" key="1">
    <citation type="submission" date="2022-12" db="EMBL/GenBank/DDBJ databases">
        <title>Reference genome sequencing for broad-spectrum identification of bacterial and archaeal isolates by mass spectrometry.</title>
        <authorList>
            <person name="Sekiguchi Y."/>
            <person name="Tourlousse D.M."/>
        </authorList>
    </citation>
    <scope>NUCLEOTIDE SEQUENCE</scope>
    <source>
        <strain evidence="1">ASRB1</strain>
    </source>
</reference>
<comment type="caution">
    <text evidence="1">The sequence shown here is derived from an EMBL/GenBank/DDBJ whole genome shotgun (WGS) entry which is preliminary data.</text>
</comment>